<gene>
    <name evidence="1" type="ORF">FLO80_14225</name>
</gene>
<reference evidence="1 2" key="1">
    <citation type="submission" date="2019-07" db="EMBL/GenBank/DDBJ databases">
        <title>Aquicoccus porphyridii gen. nov., sp. nov., isolated from a small marine red alga, Porphyridium marinum.</title>
        <authorList>
            <person name="Liu L."/>
        </authorList>
    </citation>
    <scope>NUCLEOTIDE SEQUENCE [LARGE SCALE GENOMIC DNA]</scope>
    <source>
        <strain evidence="1 2">L1 8-17</strain>
    </source>
</reference>
<accession>A0A5A9Z7E2</accession>
<keyword evidence="1" id="KW-0489">Methyltransferase</keyword>
<name>A0A5A9Z7E2_9RHOB</name>
<dbReference type="Gene3D" id="3.40.50.150">
    <property type="entry name" value="Vaccinia Virus protein VP39"/>
    <property type="match status" value="1"/>
</dbReference>
<evidence type="ECO:0000313" key="2">
    <source>
        <dbReference type="Proteomes" id="UP000325291"/>
    </source>
</evidence>
<keyword evidence="2" id="KW-1185">Reference proteome</keyword>
<dbReference type="RefSeq" id="WP_111364438.1">
    <property type="nucleotide sequence ID" value="NZ_VINQ01000011.1"/>
</dbReference>
<dbReference type="EMBL" id="VINQ01000011">
    <property type="protein sequence ID" value="KAA0912982.1"/>
    <property type="molecule type" value="Genomic_DNA"/>
</dbReference>
<dbReference type="GO" id="GO:0032259">
    <property type="term" value="P:methylation"/>
    <property type="evidence" value="ECO:0007669"/>
    <property type="project" value="UniProtKB-KW"/>
</dbReference>
<sequence>MGVFGGLKERLRKWKLAGRDPAEVFSRYYRSNKWGDAESRSGKGSNLDATLILRERLPALVAELGIESLLDLPCGDYFWMARTDLGVAQYTGGDIVTEMIEANRAAHARDGVQFEVIDLIAGPILRHDLIFTRDCLVHLSTAHVKAALANIRASGAEWLLTTTYPGSGINQEISTGQWRRIDLEAPPFNLPAPVLLLEEGQEDVPGQAPGKMLGLWKVADLPRA</sequence>
<evidence type="ECO:0000313" key="1">
    <source>
        <dbReference type="EMBL" id="KAA0912982.1"/>
    </source>
</evidence>
<keyword evidence="1" id="KW-0808">Transferase</keyword>
<dbReference type="SUPFAM" id="SSF53335">
    <property type="entry name" value="S-adenosyl-L-methionine-dependent methyltransferases"/>
    <property type="match status" value="1"/>
</dbReference>
<protein>
    <submittedName>
        <fullName evidence="1">Class I SAM-dependent methyltransferase</fullName>
    </submittedName>
</protein>
<dbReference type="AlphaFoldDB" id="A0A5A9Z7E2"/>
<comment type="caution">
    <text evidence="1">The sequence shown here is derived from an EMBL/GenBank/DDBJ whole genome shotgun (WGS) entry which is preliminary data.</text>
</comment>
<dbReference type="Proteomes" id="UP000325291">
    <property type="component" value="Unassembled WGS sequence"/>
</dbReference>
<proteinExistence type="predicted"/>
<dbReference type="InterPro" id="IPR029063">
    <property type="entry name" value="SAM-dependent_MTases_sf"/>
</dbReference>
<dbReference type="GO" id="GO:0008168">
    <property type="term" value="F:methyltransferase activity"/>
    <property type="evidence" value="ECO:0007669"/>
    <property type="project" value="UniProtKB-KW"/>
</dbReference>
<organism evidence="1 2">
    <name type="scientific">Aquicoccus porphyridii</name>
    <dbReference type="NCBI Taxonomy" id="1852029"/>
    <lineage>
        <taxon>Bacteria</taxon>
        <taxon>Pseudomonadati</taxon>
        <taxon>Pseudomonadota</taxon>
        <taxon>Alphaproteobacteria</taxon>
        <taxon>Rhodobacterales</taxon>
        <taxon>Paracoccaceae</taxon>
        <taxon>Aquicoccus</taxon>
    </lineage>
</organism>